<dbReference type="CDD" id="cd01097">
    <property type="entry name" value="Tetrahydromethanopterin_reductase"/>
    <property type="match status" value="1"/>
</dbReference>
<evidence type="ECO:0000313" key="6">
    <source>
        <dbReference type="EMBL" id="HGN35983.1"/>
    </source>
</evidence>
<proteinExistence type="inferred from homology"/>
<reference evidence="6" key="1">
    <citation type="journal article" date="2020" name="mSystems">
        <title>Genome- and Community-Level Interaction Insights into Carbon Utilization and Element Cycling Functions of Hydrothermarchaeota in Hydrothermal Sediment.</title>
        <authorList>
            <person name="Zhou Z."/>
            <person name="Liu Y."/>
            <person name="Xu W."/>
            <person name="Pan J."/>
            <person name="Luo Z.H."/>
            <person name="Li M."/>
        </authorList>
    </citation>
    <scope>NUCLEOTIDE SEQUENCE [LARGE SCALE GENOMIC DNA]</scope>
    <source>
        <strain evidence="6">SpSt-618</strain>
    </source>
</reference>
<comment type="caution">
    <text evidence="6">The sequence shown here is derived from an EMBL/GenBank/DDBJ whole genome shotgun (WGS) entry which is preliminary data.</text>
</comment>
<comment type="function">
    <text evidence="4">Catalyzes the oxidation of methyl-H(4)MPT to methylene-H(4)MPT.</text>
</comment>
<sequence>MVVELRFGIELVPSSPISELVNLSIHAENLGFNYVWITDHFNNRNVYVTLTSIALNSKKIMLGPGVTNPYVISPVWTASAVASLDEVSNGRAVLGIGAGDRATLEKISIEWKKPLATIRESVEIIRKLLRGEVVTYSGEIFKVFGAALNYKPVHEIPIYIGAQAPKMLQLAALLGDGILINASNPKDYEYAMNIIREGAKERIGKLDIVAYTSFSIDRDRSVARKTVRPIVAFIVAGAPEEVLRRHGIDVEKAKEIGENISKGRFKDAFSLVTDEMIDAFSISGTPTECIEVLNRLVKLGVTQIVFGSPIGKDKKSALELIASDVVAHFKA</sequence>
<dbReference type="Gene3D" id="3.20.20.30">
    <property type="entry name" value="Luciferase-like domain"/>
    <property type="match status" value="1"/>
</dbReference>
<name>A0A7J3I5M0_9CREN</name>
<evidence type="ECO:0000256" key="4">
    <source>
        <dbReference type="HAMAP-Rule" id="MF_01091"/>
    </source>
</evidence>
<dbReference type="InterPro" id="IPR036661">
    <property type="entry name" value="Luciferase-like_sf"/>
</dbReference>
<gene>
    <name evidence="4" type="primary">mer</name>
    <name evidence="6" type="ORF">ENT87_00300</name>
</gene>
<protein>
    <recommendedName>
        <fullName evidence="4">5,10-methylenetetrahydromethanopterin reductase</fullName>
        <ecNumber evidence="4">1.5.98.2</ecNumber>
    </recommendedName>
    <alternativeName>
        <fullName evidence="4">Coenzyme F420-dependent N(5),N(10)-methylenetetrahydromethanopterin reductase</fullName>
    </alternativeName>
    <alternativeName>
        <fullName evidence="4">Methylene-H(4)MPT reductase</fullName>
    </alternativeName>
</protein>
<dbReference type="GO" id="GO:0018537">
    <property type="term" value="F:coenzyme F420-dependent N5,N10-methenyltetrahydromethanopterin reductase activity"/>
    <property type="evidence" value="ECO:0007669"/>
    <property type="project" value="UniProtKB-UniRule"/>
</dbReference>
<comment type="subcellular location">
    <subcellularLocation>
        <location evidence="4">Cytoplasm</location>
    </subcellularLocation>
</comment>
<dbReference type="GO" id="GO:0005737">
    <property type="term" value="C:cytoplasm"/>
    <property type="evidence" value="ECO:0007669"/>
    <property type="project" value="UniProtKB-SubCell"/>
</dbReference>
<dbReference type="Pfam" id="PF00296">
    <property type="entry name" value="Bac_luciferase"/>
    <property type="match status" value="1"/>
</dbReference>
<evidence type="ECO:0000259" key="5">
    <source>
        <dbReference type="Pfam" id="PF00296"/>
    </source>
</evidence>
<keyword evidence="1 4" id="KW-0963">Cytoplasm</keyword>
<evidence type="ECO:0000256" key="1">
    <source>
        <dbReference type="ARBA" id="ARBA00022490"/>
    </source>
</evidence>
<dbReference type="InterPro" id="IPR011251">
    <property type="entry name" value="Luciferase-like_dom"/>
</dbReference>
<dbReference type="SUPFAM" id="SSF51679">
    <property type="entry name" value="Bacterial luciferase-like"/>
    <property type="match status" value="1"/>
</dbReference>
<accession>A0A7J3I5M0</accession>
<organism evidence="6">
    <name type="scientific">Ignisphaera aggregans</name>
    <dbReference type="NCBI Taxonomy" id="334771"/>
    <lineage>
        <taxon>Archaea</taxon>
        <taxon>Thermoproteota</taxon>
        <taxon>Thermoprotei</taxon>
        <taxon>Desulfurococcales</taxon>
        <taxon>Desulfurococcaceae</taxon>
        <taxon>Ignisphaera</taxon>
    </lineage>
</organism>
<dbReference type="PANTHER" id="PTHR43244">
    <property type="match status" value="1"/>
</dbReference>
<dbReference type="PANTHER" id="PTHR43244:SF1">
    <property type="entry name" value="5,10-METHYLENETETRAHYDROMETHANOPTERIN REDUCTASE"/>
    <property type="match status" value="1"/>
</dbReference>
<keyword evidence="3 4" id="KW-0560">Oxidoreductase</keyword>
<dbReference type="GO" id="GO:0006730">
    <property type="term" value="P:one-carbon metabolic process"/>
    <property type="evidence" value="ECO:0007669"/>
    <property type="project" value="UniProtKB-UniRule"/>
</dbReference>
<comment type="catalytic activity">
    <reaction evidence="4">
        <text>5-methyl-5,6,7,8-tetrahydromethanopterin + oxidized coenzyme F420-(gamma-L-Glu)(n) + H(+) = 5,10-methylenetetrahydromethanopterin + reduced coenzyme F420-(gamma-L-Glu)(n)</text>
        <dbReference type="Rhea" id="RHEA:21144"/>
        <dbReference type="Rhea" id="RHEA-COMP:12939"/>
        <dbReference type="Rhea" id="RHEA-COMP:14378"/>
        <dbReference type="ChEBI" id="CHEBI:15378"/>
        <dbReference type="ChEBI" id="CHEBI:57818"/>
        <dbReference type="ChEBI" id="CHEBI:58116"/>
        <dbReference type="ChEBI" id="CHEBI:133980"/>
        <dbReference type="ChEBI" id="CHEBI:139511"/>
        <dbReference type="EC" id="1.5.98.2"/>
    </reaction>
</comment>
<dbReference type="InterPro" id="IPR050564">
    <property type="entry name" value="F420-G6PD/mer"/>
</dbReference>
<evidence type="ECO:0000256" key="2">
    <source>
        <dbReference type="ARBA" id="ARBA00022563"/>
    </source>
</evidence>
<dbReference type="EMBL" id="DTAI01000011">
    <property type="protein sequence ID" value="HGN35983.1"/>
    <property type="molecule type" value="Genomic_DNA"/>
</dbReference>
<keyword evidence="2 4" id="KW-0554">One-carbon metabolism</keyword>
<dbReference type="InterPro" id="IPR019946">
    <property type="entry name" value="MeH4methanopterin_reductase"/>
</dbReference>
<dbReference type="EC" id="1.5.98.2" evidence="4"/>
<feature type="domain" description="Luciferase-like" evidence="5">
    <location>
        <begin position="9"/>
        <end position="303"/>
    </location>
</feature>
<dbReference type="NCBIfam" id="TIGR03555">
    <property type="entry name" value="F420_mer"/>
    <property type="match status" value="1"/>
</dbReference>
<dbReference type="NCBIfam" id="NF002619">
    <property type="entry name" value="PRK02271.1"/>
    <property type="match status" value="1"/>
</dbReference>
<dbReference type="HAMAP" id="MF_01091">
    <property type="entry name" value="F420_mer"/>
    <property type="match status" value="1"/>
</dbReference>
<comment type="similarity">
    <text evidence="4">Belongs to the mer family.</text>
</comment>
<evidence type="ECO:0000256" key="3">
    <source>
        <dbReference type="ARBA" id="ARBA00023002"/>
    </source>
</evidence>
<dbReference type="GO" id="GO:0016705">
    <property type="term" value="F:oxidoreductase activity, acting on paired donors, with incorporation or reduction of molecular oxygen"/>
    <property type="evidence" value="ECO:0007669"/>
    <property type="project" value="InterPro"/>
</dbReference>
<dbReference type="AlphaFoldDB" id="A0A7J3I5M0"/>